<dbReference type="OrthoDB" id="1456at2"/>
<dbReference type="Gene3D" id="3.30.559.70">
    <property type="entry name" value="Choline/Carnitine o-acyltransferase, domain 2"/>
    <property type="match status" value="1"/>
</dbReference>
<reference evidence="6" key="1">
    <citation type="submission" date="2017-05" db="EMBL/GenBank/DDBJ databases">
        <title>The Genome Sequence of Enterococcus sp. 4G2_DIV0659.</title>
        <authorList>
            <consortium name="The Broad Institute Genomics Platform"/>
            <consortium name="The Broad Institute Genomic Center for Infectious Diseases"/>
            <person name="Earl A."/>
            <person name="Manson A."/>
            <person name="Schwartman J."/>
            <person name="Gilmore M."/>
            <person name="Abouelleil A."/>
            <person name="Cao P."/>
            <person name="Chapman S."/>
            <person name="Cusick C."/>
            <person name="Shea T."/>
            <person name="Young S."/>
            <person name="Neafsey D."/>
            <person name="Nusbaum C."/>
            <person name="Birren B."/>
        </authorList>
    </citation>
    <scope>NUCLEOTIDE SEQUENCE [LARGE SCALE GENOMIC DNA]</scope>
    <source>
        <strain evidence="6">4G2_DIV0659</strain>
    </source>
</reference>
<dbReference type="InterPro" id="IPR042231">
    <property type="entry name" value="Cho/carn_acyl_trans_2"/>
</dbReference>
<evidence type="ECO:0000256" key="2">
    <source>
        <dbReference type="ARBA" id="ARBA00022679"/>
    </source>
</evidence>
<dbReference type="InterPro" id="IPR039551">
    <property type="entry name" value="Cho/carn_acyl_trans"/>
</dbReference>
<keyword evidence="2" id="KW-0808">Transferase</keyword>
<dbReference type="EMBL" id="NGLE01000001">
    <property type="protein sequence ID" value="OTO09868.1"/>
    <property type="molecule type" value="Genomic_DNA"/>
</dbReference>
<dbReference type="PANTHER" id="PTHR22589:SF29">
    <property type="entry name" value="MITOCHONDRIAL CARNITINE O-ACETYLTRANSFERASE-RELATED"/>
    <property type="match status" value="1"/>
</dbReference>
<dbReference type="AlphaFoldDB" id="A0A242CIA8"/>
<feature type="domain" description="Choline/carnitine acyltransferase" evidence="5">
    <location>
        <begin position="15"/>
        <end position="574"/>
    </location>
</feature>
<evidence type="ECO:0000313" key="6">
    <source>
        <dbReference type="EMBL" id="OTO09868.1"/>
    </source>
</evidence>
<sequence length="585" mass="67252">MKKYTEDLRPKLEKLPIPDLHETLDALIEWTKPLMTNEELSKFQEKVTTFGDSEGILLQKELMQYTEQRKGSWLAPLWQEGYLESRGYLQSESNFALIIDQDFYKKIKTREARAAQLIYHLTKIYLSLANETYPIEYTRNNQNVDMSFYPNFFKSCRIPGRKIDSFYKGEQGTANLFVVLIVSGVFFRLNVTDDKGNVYPIQQLLENLHYILSLEIEPKQQENLLPYLTSVGREESALIYQQLKKSKENLSNLMQIENALFILSFSQGEDHTANERINDVLLNTSHQFLAKTTQVILTKNGYIGFNLEHTAIDGVPTLNMLTELFASFTDQDWIVQDYSSSLVEKFEWVLENDSVALLEKAKKVAEVENNSYSIKHQVIAGIGKERMKKGKVSPDAFFHIALAMAQQTVFGKLRSVYEPVAMRMFYEGRTESARSISQEKRDFAEAFYEQKETVSKKELVELFNKAATAHSNRISQCQKGKGIERHLFGLQKRAIQTDITTRFFSEKAFKLLNEDFISTTGIPYELVESFSFGPVNKSGFGLYYGILPEKVVVTISAKKNNEYQLLQFIKAIEEALISLTNLLTI</sequence>
<dbReference type="STRING" id="1834181.A5880_000551"/>
<dbReference type="SUPFAM" id="SSF52777">
    <property type="entry name" value="CoA-dependent acyltransferases"/>
    <property type="match status" value="2"/>
</dbReference>
<evidence type="ECO:0000259" key="5">
    <source>
        <dbReference type="Pfam" id="PF00755"/>
    </source>
</evidence>
<accession>A0A242CIA8</accession>
<name>A0A242CIA8_9ENTE</name>
<dbReference type="GO" id="GO:0004092">
    <property type="term" value="F:carnitine O-acetyltransferase activity"/>
    <property type="evidence" value="ECO:0007669"/>
    <property type="project" value="TreeGrafter"/>
</dbReference>
<protein>
    <recommendedName>
        <fullName evidence="5">Choline/carnitine acyltransferase domain-containing protein</fullName>
    </recommendedName>
</protein>
<dbReference type="GO" id="GO:0009437">
    <property type="term" value="P:carnitine metabolic process"/>
    <property type="evidence" value="ECO:0007669"/>
    <property type="project" value="TreeGrafter"/>
</dbReference>
<feature type="active site" description="Proton acceptor" evidence="4">
    <location>
        <position position="309"/>
    </location>
</feature>
<comment type="similarity">
    <text evidence="1">Belongs to the carnitine/choline acetyltransferase family.</text>
</comment>
<evidence type="ECO:0000256" key="4">
    <source>
        <dbReference type="PIRSR" id="PIRSR600542-1"/>
    </source>
</evidence>
<evidence type="ECO:0000256" key="3">
    <source>
        <dbReference type="ARBA" id="ARBA00023315"/>
    </source>
</evidence>
<gene>
    <name evidence="6" type="ORF">A5880_000551</name>
</gene>
<comment type="caution">
    <text evidence="6">The sequence shown here is derived from an EMBL/GenBank/DDBJ whole genome shotgun (WGS) entry which is preliminary data.</text>
</comment>
<dbReference type="PANTHER" id="PTHR22589">
    <property type="entry name" value="CARNITINE O-ACYLTRANSFERASE"/>
    <property type="match status" value="1"/>
</dbReference>
<proteinExistence type="inferred from homology"/>
<evidence type="ECO:0000256" key="1">
    <source>
        <dbReference type="ARBA" id="ARBA00005232"/>
    </source>
</evidence>
<dbReference type="InterPro" id="IPR023213">
    <property type="entry name" value="CAT-like_dom_sf"/>
</dbReference>
<dbReference type="Pfam" id="PF00755">
    <property type="entry name" value="Carn_acyltransf"/>
    <property type="match status" value="1"/>
</dbReference>
<dbReference type="Gene3D" id="3.30.559.10">
    <property type="entry name" value="Chloramphenicol acetyltransferase-like domain"/>
    <property type="match status" value="1"/>
</dbReference>
<keyword evidence="3" id="KW-0012">Acyltransferase</keyword>
<organism evidence="6">
    <name type="scientific">Candidatus Enterococcus mansonii</name>
    <dbReference type="NCBI Taxonomy" id="1834181"/>
    <lineage>
        <taxon>Bacteria</taxon>
        <taxon>Bacillati</taxon>
        <taxon>Bacillota</taxon>
        <taxon>Bacilli</taxon>
        <taxon>Lactobacillales</taxon>
        <taxon>Enterococcaceae</taxon>
        <taxon>Enterococcus</taxon>
    </lineage>
</organism>
<dbReference type="InterPro" id="IPR000542">
    <property type="entry name" value="Carn_acyl_trans"/>
</dbReference>